<reference evidence="11 12" key="1">
    <citation type="journal article" date="2015" name="Appl. Environ. Microbiol.">
        <title>Aerobic and Anaerobic Thiosulfate Oxidation by a Cold-Adapted, Subglacial Chemoautotroph.</title>
        <authorList>
            <person name="Harrold Z.R."/>
            <person name="Skidmore M.L."/>
            <person name="Hamilton T.L."/>
            <person name="Desch L."/>
            <person name="Amada K."/>
            <person name="van Gelder W."/>
            <person name="Glover K."/>
            <person name="Roden E.E."/>
            <person name="Boyd E.S."/>
        </authorList>
    </citation>
    <scope>NUCLEOTIDE SEQUENCE [LARGE SCALE GENOMIC DNA]</scope>
    <source>
        <strain evidence="11 12">RG</strain>
    </source>
</reference>
<dbReference type="EMBL" id="LDUG01000008">
    <property type="protein sequence ID" value="KVW98910.1"/>
    <property type="molecule type" value="Genomic_DNA"/>
</dbReference>
<evidence type="ECO:0000256" key="7">
    <source>
        <dbReference type="ARBA" id="ARBA00023244"/>
    </source>
</evidence>
<dbReference type="PATRIC" id="fig|36861.3.peg.3376"/>
<keyword evidence="3 9" id="KW-0479">Metal-binding</keyword>
<dbReference type="FunFam" id="3.40.50.1400:FF:000002">
    <property type="entry name" value="Ferrochelatase"/>
    <property type="match status" value="1"/>
</dbReference>
<evidence type="ECO:0000256" key="5">
    <source>
        <dbReference type="ARBA" id="ARBA00023133"/>
    </source>
</evidence>
<accession>A0A106BUL4</accession>
<dbReference type="Proteomes" id="UP000064243">
    <property type="component" value="Unassembled WGS sequence"/>
</dbReference>
<keyword evidence="4 9" id="KW-0408">Iron</keyword>
<dbReference type="EC" id="4.98.1.1" evidence="9 10"/>
<evidence type="ECO:0000313" key="11">
    <source>
        <dbReference type="EMBL" id="KVW98910.1"/>
    </source>
</evidence>
<keyword evidence="12" id="KW-1185">Reference proteome</keyword>
<evidence type="ECO:0000256" key="6">
    <source>
        <dbReference type="ARBA" id="ARBA00023239"/>
    </source>
</evidence>
<dbReference type="RefSeq" id="WP_059751683.1">
    <property type="nucleotide sequence ID" value="NZ_LDUG01000008.1"/>
</dbReference>
<evidence type="ECO:0000256" key="1">
    <source>
        <dbReference type="ARBA" id="ARBA00007718"/>
    </source>
</evidence>
<evidence type="ECO:0000256" key="3">
    <source>
        <dbReference type="ARBA" id="ARBA00022723"/>
    </source>
</evidence>
<dbReference type="GO" id="GO:0004325">
    <property type="term" value="F:ferrochelatase activity"/>
    <property type="evidence" value="ECO:0007669"/>
    <property type="project" value="UniProtKB-UniRule"/>
</dbReference>
<dbReference type="OrthoDB" id="9809741at2"/>
<organism evidence="11 12">
    <name type="scientific">Thiobacillus denitrificans</name>
    <dbReference type="NCBI Taxonomy" id="36861"/>
    <lineage>
        <taxon>Bacteria</taxon>
        <taxon>Pseudomonadati</taxon>
        <taxon>Pseudomonadota</taxon>
        <taxon>Betaproteobacteria</taxon>
        <taxon>Nitrosomonadales</taxon>
        <taxon>Thiobacillaceae</taxon>
        <taxon>Thiobacillus</taxon>
    </lineage>
</organism>
<dbReference type="PROSITE" id="PS00534">
    <property type="entry name" value="FERROCHELATASE"/>
    <property type="match status" value="1"/>
</dbReference>
<dbReference type="NCBIfam" id="TIGR00109">
    <property type="entry name" value="hemH"/>
    <property type="match status" value="1"/>
</dbReference>
<evidence type="ECO:0000256" key="9">
    <source>
        <dbReference type="HAMAP-Rule" id="MF_00323"/>
    </source>
</evidence>
<comment type="function">
    <text evidence="9 10">Catalyzes the ferrous insertion into protoporphyrin IX.</text>
</comment>
<dbReference type="InterPro" id="IPR001015">
    <property type="entry name" value="Ferrochelatase"/>
</dbReference>
<dbReference type="PANTHER" id="PTHR11108">
    <property type="entry name" value="FERROCHELATASE"/>
    <property type="match status" value="1"/>
</dbReference>
<evidence type="ECO:0000313" key="12">
    <source>
        <dbReference type="Proteomes" id="UP000064243"/>
    </source>
</evidence>
<dbReference type="PANTHER" id="PTHR11108:SF1">
    <property type="entry name" value="FERROCHELATASE, MITOCHONDRIAL"/>
    <property type="match status" value="1"/>
</dbReference>
<dbReference type="GO" id="GO:0005737">
    <property type="term" value="C:cytoplasm"/>
    <property type="evidence" value="ECO:0007669"/>
    <property type="project" value="UniProtKB-SubCell"/>
</dbReference>
<dbReference type="CDD" id="cd03411">
    <property type="entry name" value="Ferrochelatase_N"/>
    <property type="match status" value="1"/>
</dbReference>
<proteinExistence type="inferred from homology"/>
<dbReference type="CDD" id="cd00419">
    <property type="entry name" value="Ferrochelatase_C"/>
    <property type="match status" value="1"/>
</dbReference>
<evidence type="ECO:0000256" key="4">
    <source>
        <dbReference type="ARBA" id="ARBA00023004"/>
    </source>
</evidence>
<evidence type="ECO:0000256" key="2">
    <source>
        <dbReference type="ARBA" id="ARBA00022490"/>
    </source>
</evidence>
<comment type="subcellular location">
    <subcellularLocation>
        <location evidence="9 10">Cytoplasm</location>
    </subcellularLocation>
</comment>
<evidence type="ECO:0000256" key="8">
    <source>
        <dbReference type="ARBA" id="ARBA00024536"/>
    </source>
</evidence>
<feature type="binding site" evidence="9">
    <location>
        <position position="291"/>
    </location>
    <ligand>
        <name>Fe(2+)</name>
        <dbReference type="ChEBI" id="CHEBI:29033"/>
    </ligand>
</feature>
<dbReference type="GO" id="GO:0046872">
    <property type="term" value="F:metal ion binding"/>
    <property type="evidence" value="ECO:0007669"/>
    <property type="project" value="UniProtKB-KW"/>
</dbReference>
<name>A0A106BUL4_THIDE</name>
<dbReference type="InterPro" id="IPR033659">
    <property type="entry name" value="Ferrochelatase_N"/>
</dbReference>
<comment type="catalytic activity">
    <reaction evidence="8">
        <text>Fe-coproporphyrin III + 2 H(+) = coproporphyrin III + Fe(2+)</text>
        <dbReference type="Rhea" id="RHEA:49572"/>
        <dbReference type="ChEBI" id="CHEBI:15378"/>
        <dbReference type="ChEBI" id="CHEBI:29033"/>
        <dbReference type="ChEBI" id="CHEBI:68438"/>
        <dbReference type="ChEBI" id="CHEBI:131725"/>
        <dbReference type="EC" id="4.99.1.9"/>
    </reaction>
    <physiologicalReaction direction="right-to-left" evidence="8">
        <dbReference type="Rhea" id="RHEA:49574"/>
    </physiologicalReaction>
</comment>
<sequence length="366" mass="41015">MKYLKEPDYSHGQQSKTGILLVNLGTPEAPTAKALRPYLKEFLSDPRVVEIPRAVWWLILNGIILNTRPKKSAAKYAAIWTTDGSPLRVHTEKQAKLLKGWLGEKVASPLMVEYAMRYGKPSVSATLARMKAAGCDRILILPSYPQYAASSTATAFDAAYAWLLKTRNQPALRTLKHYHDHPAYIHALTANIRDYWQMHGRPDVLLMSFHGVPRYTLDKGDPYHCECQKTGRLLSEALGLEPGQFRLTFQSRFGRAEWLQPYTDKTLEALGREGVGRVDVVAPGFTADCLETLEELAMEGRAGFLATGGKEFHYIPALNEHPQWIAALGQIALDNLGGWVSETWDRDADEQARQTSKNLALNLARR</sequence>
<comment type="similarity">
    <text evidence="1 9 10">Belongs to the ferrochelatase family.</text>
</comment>
<keyword evidence="6 9" id="KW-0456">Lyase</keyword>
<feature type="binding site" evidence="9">
    <location>
        <position position="210"/>
    </location>
    <ligand>
        <name>Fe(2+)</name>
        <dbReference type="ChEBI" id="CHEBI:29033"/>
    </ligand>
</feature>
<protein>
    <recommendedName>
        <fullName evidence="9 10">Ferrochelatase</fullName>
        <ecNumber evidence="9 10">4.98.1.1</ecNumber>
    </recommendedName>
    <alternativeName>
        <fullName evidence="9">Heme synthase</fullName>
    </alternativeName>
    <alternativeName>
        <fullName evidence="9">Protoheme ferro-lyase</fullName>
    </alternativeName>
</protein>
<dbReference type="Gene3D" id="3.40.50.1400">
    <property type="match status" value="2"/>
</dbReference>
<dbReference type="AlphaFoldDB" id="A0A106BUL4"/>
<dbReference type="GO" id="GO:0006783">
    <property type="term" value="P:heme biosynthetic process"/>
    <property type="evidence" value="ECO:0007669"/>
    <property type="project" value="UniProtKB-UniRule"/>
</dbReference>
<dbReference type="HAMAP" id="MF_00323">
    <property type="entry name" value="Ferrochelatase"/>
    <property type="match status" value="1"/>
</dbReference>
<keyword evidence="5 9" id="KW-0350">Heme biosynthesis</keyword>
<comment type="caution">
    <text evidence="11">The sequence shown here is derived from an EMBL/GenBank/DDBJ whole genome shotgun (WGS) entry which is preliminary data.</text>
</comment>
<dbReference type="InterPro" id="IPR033644">
    <property type="entry name" value="Ferrochelatase_C"/>
</dbReference>
<evidence type="ECO:0000256" key="10">
    <source>
        <dbReference type="RuleBase" id="RU000607"/>
    </source>
</evidence>
<comment type="catalytic activity">
    <reaction evidence="9 10">
        <text>heme b + 2 H(+) = protoporphyrin IX + Fe(2+)</text>
        <dbReference type="Rhea" id="RHEA:22584"/>
        <dbReference type="ChEBI" id="CHEBI:15378"/>
        <dbReference type="ChEBI" id="CHEBI:29033"/>
        <dbReference type="ChEBI" id="CHEBI:57306"/>
        <dbReference type="ChEBI" id="CHEBI:60344"/>
        <dbReference type="EC" id="4.98.1.1"/>
    </reaction>
</comment>
<keyword evidence="2 9" id="KW-0963">Cytoplasm</keyword>
<dbReference type="Pfam" id="PF00762">
    <property type="entry name" value="Ferrochelatase"/>
    <property type="match status" value="1"/>
</dbReference>
<dbReference type="UniPathway" id="UPA00252">
    <property type="reaction ID" value="UER00325"/>
</dbReference>
<comment type="pathway">
    <text evidence="9 10">Porphyrin-containing compound metabolism; protoheme biosynthesis; protoheme from protoporphyrin-IX: step 1/1.</text>
</comment>
<keyword evidence="7 9" id="KW-0627">Porphyrin biosynthesis</keyword>
<dbReference type="STRING" id="1123392.GCA_000376425_00170"/>
<dbReference type="SUPFAM" id="SSF53800">
    <property type="entry name" value="Chelatase"/>
    <property type="match status" value="1"/>
</dbReference>
<gene>
    <name evidence="9" type="primary">hemH</name>
    <name evidence="11" type="ORF">ABW22_02545</name>
</gene>
<dbReference type="InterPro" id="IPR019772">
    <property type="entry name" value="Ferrochelatase_AS"/>
</dbReference>